<feature type="transmembrane region" description="Helical" evidence="6">
    <location>
        <begin position="106"/>
        <end position="128"/>
    </location>
</feature>
<feature type="transmembrane region" description="Helical" evidence="6">
    <location>
        <begin position="157"/>
        <end position="179"/>
    </location>
</feature>
<evidence type="ECO:0000313" key="9">
    <source>
        <dbReference type="Proteomes" id="UP000006443"/>
    </source>
</evidence>
<dbReference type="NCBIfam" id="TIGR03144">
    <property type="entry name" value="cytochr_II_ccsB"/>
    <property type="match status" value="1"/>
</dbReference>
<feature type="transmembrane region" description="Helical" evidence="6">
    <location>
        <begin position="200"/>
        <end position="221"/>
    </location>
</feature>
<proteinExistence type="predicted"/>
<dbReference type="InterPro" id="IPR045062">
    <property type="entry name" value="Cyt_c_biogenesis_CcsA/CcmC"/>
</dbReference>
<dbReference type="InterPro" id="IPR002541">
    <property type="entry name" value="Cyt_c_assembly"/>
</dbReference>
<feature type="transmembrane region" description="Helical" evidence="6">
    <location>
        <begin position="236"/>
        <end position="251"/>
    </location>
</feature>
<sequence>MTGLIEVSQQAVQLENTLFTLAAVGYLLATIGYLANLFGKTEWGPFASIILRVTLLIHTAFIITRGINVQRVPFVGHYEFGNLFIWGSALIYVWTEWRLKEKYYSVGAFMTPLIMIYVAYLTVIPNIIPAVTINRTHTALRPVLQSPWLTYHVTTSVLGYAGFTLAFAAAIMWLVKTYLGEGSGLGRSLPKPKVLEEYMYRGAVFGFLFQTIMIITGAIWADTSWGRYWAWDPKEMWSLITWFVFAVYLHARFTRGWTGFRTVTLVVVGWVCMVFTWVGVAWLLSGIHSFG</sequence>
<keyword evidence="9" id="KW-1185">Reference proteome</keyword>
<evidence type="ECO:0000256" key="6">
    <source>
        <dbReference type="SAM" id="Phobius"/>
    </source>
</evidence>
<dbReference type="AlphaFoldDB" id="C0GG60"/>
<organism evidence="8 9">
    <name type="scientific">Dethiobacter alkaliphilus AHT 1</name>
    <dbReference type="NCBI Taxonomy" id="555088"/>
    <lineage>
        <taxon>Bacteria</taxon>
        <taxon>Bacillati</taxon>
        <taxon>Bacillota</taxon>
        <taxon>Dethiobacteria</taxon>
        <taxon>Dethiobacterales</taxon>
        <taxon>Dethiobacteraceae</taxon>
        <taxon>Dethiobacter</taxon>
    </lineage>
</organism>
<dbReference type="PANTHER" id="PTHR30071:SF1">
    <property type="entry name" value="CYTOCHROME B_B6 PROTEIN-RELATED"/>
    <property type="match status" value="1"/>
</dbReference>
<evidence type="ECO:0000256" key="1">
    <source>
        <dbReference type="ARBA" id="ARBA00004141"/>
    </source>
</evidence>
<gene>
    <name evidence="8" type="ORF">DealDRAFT_1469</name>
</gene>
<dbReference type="OrthoDB" id="9814290at2"/>
<dbReference type="Pfam" id="PF01578">
    <property type="entry name" value="Cytochrom_C_asm"/>
    <property type="match status" value="1"/>
</dbReference>
<dbReference type="EMBL" id="ACJM01000006">
    <property type="protein sequence ID" value="EEG77749.1"/>
    <property type="molecule type" value="Genomic_DNA"/>
</dbReference>
<dbReference type="GO" id="GO:0020037">
    <property type="term" value="F:heme binding"/>
    <property type="evidence" value="ECO:0007669"/>
    <property type="project" value="InterPro"/>
</dbReference>
<comment type="subcellular location">
    <subcellularLocation>
        <location evidence="1">Membrane</location>
        <topology evidence="1">Multi-pass membrane protein</topology>
    </subcellularLocation>
</comment>
<reference evidence="8 9" key="1">
    <citation type="submission" date="2009-02" db="EMBL/GenBank/DDBJ databases">
        <title>Sequencing of the draft genome and assembly of Dethiobacter alkaliphilus AHT 1.</title>
        <authorList>
            <consortium name="US DOE Joint Genome Institute (JGI-PGF)"/>
            <person name="Lucas S."/>
            <person name="Copeland A."/>
            <person name="Lapidus A."/>
            <person name="Glavina del Rio T."/>
            <person name="Dalin E."/>
            <person name="Tice H."/>
            <person name="Bruce D."/>
            <person name="Goodwin L."/>
            <person name="Pitluck S."/>
            <person name="Larimer F."/>
            <person name="Land M.L."/>
            <person name="Hauser L."/>
            <person name="Muyzer G."/>
        </authorList>
    </citation>
    <scope>NUCLEOTIDE SEQUENCE [LARGE SCALE GENOMIC DNA]</scope>
    <source>
        <strain evidence="8 9">AHT 1</strain>
    </source>
</reference>
<feature type="domain" description="Cytochrome c assembly protein" evidence="7">
    <location>
        <begin position="76"/>
        <end position="288"/>
    </location>
</feature>
<dbReference type="InterPro" id="IPR017562">
    <property type="entry name" value="Cyt_c_biogenesis_CcsA"/>
</dbReference>
<dbReference type="eggNOG" id="COG0755">
    <property type="taxonomic scope" value="Bacteria"/>
</dbReference>
<evidence type="ECO:0000256" key="3">
    <source>
        <dbReference type="ARBA" id="ARBA00022748"/>
    </source>
</evidence>
<keyword evidence="3" id="KW-0201">Cytochrome c-type biogenesis</keyword>
<evidence type="ECO:0000313" key="8">
    <source>
        <dbReference type="EMBL" id="EEG77749.1"/>
    </source>
</evidence>
<dbReference type="Proteomes" id="UP000006443">
    <property type="component" value="Unassembled WGS sequence"/>
</dbReference>
<feature type="transmembrane region" description="Helical" evidence="6">
    <location>
        <begin position="49"/>
        <end position="68"/>
    </location>
</feature>
<feature type="transmembrane region" description="Helical" evidence="6">
    <location>
        <begin position="74"/>
        <end position="94"/>
    </location>
</feature>
<name>C0GG60_DETAL</name>
<comment type="caution">
    <text evidence="8">The sequence shown here is derived from an EMBL/GenBank/DDBJ whole genome shotgun (WGS) entry which is preliminary data.</text>
</comment>
<keyword evidence="5 6" id="KW-0472">Membrane</keyword>
<dbReference type="PANTHER" id="PTHR30071">
    <property type="entry name" value="HEME EXPORTER PROTEIN C"/>
    <property type="match status" value="1"/>
</dbReference>
<feature type="transmembrane region" description="Helical" evidence="6">
    <location>
        <begin position="263"/>
        <end position="284"/>
    </location>
</feature>
<dbReference type="RefSeq" id="WP_008516236.1">
    <property type="nucleotide sequence ID" value="NZ_ACJM01000006.1"/>
</dbReference>
<protein>
    <submittedName>
        <fullName evidence="8">Cytochrome c-type biogenesis protein CcsB</fullName>
    </submittedName>
</protein>
<evidence type="ECO:0000259" key="7">
    <source>
        <dbReference type="Pfam" id="PF01578"/>
    </source>
</evidence>
<dbReference type="GO" id="GO:0017004">
    <property type="term" value="P:cytochrome complex assembly"/>
    <property type="evidence" value="ECO:0007669"/>
    <property type="project" value="UniProtKB-KW"/>
</dbReference>
<dbReference type="GO" id="GO:0005886">
    <property type="term" value="C:plasma membrane"/>
    <property type="evidence" value="ECO:0007669"/>
    <property type="project" value="TreeGrafter"/>
</dbReference>
<keyword evidence="2 6" id="KW-0812">Transmembrane</keyword>
<feature type="transmembrane region" description="Helical" evidence="6">
    <location>
        <begin position="18"/>
        <end position="37"/>
    </location>
</feature>
<dbReference type="STRING" id="555088.DealDRAFT_1469"/>
<accession>C0GG60</accession>
<keyword evidence="4 6" id="KW-1133">Transmembrane helix</keyword>
<evidence type="ECO:0000256" key="4">
    <source>
        <dbReference type="ARBA" id="ARBA00022989"/>
    </source>
</evidence>
<evidence type="ECO:0000256" key="5">
    <source>
        <dbReference type="ARBA" id="ARBA00023136"/>
    </source>
</evidence>
<evidence type="ECO:0000256" key="2">
    <source>
        <dbReference type="ARBA" id="ARBA00022692"/>
    </source>
</evidence>